<protein>
    <recommendedName>
        <fullName evidence="5">U6 snRNA phosphodiesterase 1</fullName>
    </recommendedName>
    <alternativeName>
        <fullName evidence="6">3'-5' RNA exonuclease USB1</fullName>
    </alternativeName>
</protein>
<evidence type="ECO:0000256" key="2">
    <source>
        <dbReference type="ARBA" id="ARBA00022801"/>
    </source>
</evidence>
<evidence type="ECO:0000256" key="3">
    <source>
        <dbReference type="ARBA" id="ARBA00023239"/>
    </source>
</evidence>
<dbReference type="Proteomes" id="UP000323506">
    <property type="component" value="Chromosome D02"/>
</dbReference>
<keyword evidence="2" id="KW-0378">Hydrolase</keyword>
<keyword evidence="1" id="KW-0540">Nuclease</keyword>
<dbReference type="GO" id="GO:0016829">
    <property type="term" value="F:lyase activity"/>
    <property type="evidence" value="ECO:0007669"/>
    <property type="project" value="UniProtKB-KW"/>
</dbReference>
<dbReference type="PANTHER" id="PTHR13522:SF3">
    <property type="entry name" value="U6 SNRNA PHOSPHODIESTERASE 1"/>
    <property type="match status" value="1"/>
</dbReference>
<dbReference type="AlphaFoldDB" id="A0A5D2DEH1"/>
<dbReference type="InterPro" id="IPR027521">
    <property type="entry name" value="Usb1"/>
</dbReference>
<evidence type="ECO:0000256" key="6">
    <source>
        <dbReference type="ARBA" id="ARBA00030030"/>
    </source>
</evidence>
<evidence type="ECO:0000256" key="7">
    <source>
        <dbReference type="SAM" id="MobiDB-lite"/>
    </source>
</evidence>
<sequence>HVAYEDDDSSGSDSDHSPPLSLPANSKPQMEETLSSPLPPPPVSLLHPPNSVESLDYLQTGQPSRVRSFPHIEGNYALHIYIPVFIPSMSKKERGQFLKRISSLVTNLHVVDIDVPLNTLCKEEHKLKQVALGREFRISL</sequence>
<evidence type="ECO:0000313" key="8">
    <source>
        <dbReference type="EMBL" id="TYG79734.1"/>
    </source>
</evidence>
<feature type="region of interest" description="Disordered" evidence="7">
    <location>
        <begin position="1"/>
        <end position="51"/>
    </location>
</feature>
<reference evidence="8 9" key="1">
    <citation type="submission" date="2019-06" db="EMBL/GenBank/DDBJ databases">
        <title>WGS assembly of Gossypium darwinii.</title>
        <authorList>
            <person name="Chen Z.J."/>
            <person name="Sreedasyam A."/>
            <person name="Ando A."/>
            <person name="Song Q."/>
            <person name="De L."/>
            <person name="Hulse-Kemp A."/>
            <person name="Ding M."/>
            <person name="Ye W."/>
            <person name="Kirkbride R."/>
            <person name="Jenkins J."/>
            <person name="Plott C."/>
            <person name="Lovell J."/>
            <person name="Lin Y.-M."/>
            <person name="Vaughn R."/>
            <person name="Liu B."/>
            <person name="Li W."/>
            <person name="Simpson S."/>
            <person name="Scheffler B."/>
            <person name="Saski C."/>
            <person name="Grover C."/>
            <person name="Hu G."/>
            <person name="Conover J."/>
            <person name="Carlson J."/>
            <person name="Shu S."/>
            <person name="Boston L."/>
            <person name="Williams M."/>
            <person name="Peterson D."/>
            <person name="Mcgee K."/>
            <person name="Jones D."/>
            <person name="Wendel J."/>
            <person name="Stelly D."/>
            <person name="Grimwood J."/>
            <person name="Schmutz J."/>
        </authorList>
    </citation>
    <scope>NUCLEOTIDE SEQUENCE [LARGE SCALE GENOMIC DNA]</scope>
    <source>
        <strain evidence="8">1808015.09</strain>
    </source>
</reference>
<keyword evidence="4" id="KW-0539">Nucleus</keyword>
<evidence type="ECO:0000256" key="1">
    <source>
        <dbReference type="ARBA" id="ARBA00022722"/>
    </source>
</evidence>
<dbReference type="GO" id="GO:0034477">
    <property type="term" value="P:U6 snRNA 3'-end processing"/>
    <property type="evidence" value="ECO:0007669"/>
    <property type="project" value="InterPro"/>
</dbReference>
<proteinExistence type="predicted"/>
<dbReference type="GO" id="GO:0005634">
    <property type="term" value="C:nucleus"/>
    <property type="evidence" value="ECO:0007669"/>
    <property type="project" value="TreeGrafter"/>
</dbReference>
<accession>A0A5D2DEH1</accession>
<dbReference type="EMBL" id="CM017702">
    <property type="protein sequence ID" value="TYG79734.1"/>
    <property type="molecule type" value="Genomic_DNA"/>
</dbReference>
<gene>
    <name evidence="8" type="ORF">ES288_D02G160900v1</name>
</gene>
<feature type="compositionally biased region" description="Acidic residues" evidence="7">
    <location>
        <begin position="1"/>
        <end position="10"/>
    </location>
</feature>
<dbReference type="GO" id="GO:0000175">
    <property type="term" value="F:3'-5'-RNA exonuclease activity"/>
    <property type="evidence" value="ECO:0007669"/>
    <property type="project" value="TreeGrafter"/>
</dbReference>
<evidence type="ECO:0000313" key="9">
    <source>
        <dbReference type="Proteomes" id="UP000323506"/>
    </source>
</evidence>
<keyword evidence="3" id="KW-0456">Lyase</keyword>
<keyword evidence="9" id="KW-1185">Reference proteome</keyword>
<evidence type="ECO:0000256" key="5">
    <source>
        <dbReference type="ARBA" id="ARBA00029543"/>
    </source>
</evidence>
<name>A0A5D2DEH1_GOSDA</name>
<dbReference type="Gene3D" id="3.90.1140.10">
    <property type="entry name" value="Cyclic phosphodiesterase"/>
    <property type="match status" value="1"/>
</dbReference>
<dbReference type="PANTHER" id="PTHR13522">
    <property type="entry name" value="U6 SNRNA PHOSPHODIESTERASE 1"/>
    <property type="match status" value="1"/>
</dbReference>
<dbReference type="Pfam" id="PF09749">
    <property type="entry name" value="HVSL"/>
    <property type="match status" value="1"/>
</dbReference>
<evidence type="ECO:0000256" key="4">
    <source>
        <dbReference type="ARBA" id="ARBA00023242"/>
    </source>
</evidence>
<organism evidence="8 9">
    <name type="scientific">Gossypium darwinii</name>
    <name type="common">Darwin's cotton</name>
    <name type="synonym">Gossypium barbadense var. darwinii</name>
    <dbReference type="NCBI Taxonomy" id="34276"/>
    <lineage>
        <taxon>Eukaryota</taxon>
        <taxon>Viridiplantae</taxon>
        <taxon>Streptophyta</taxon>
        <taxon>Embryophyta</taxon>
        <taxon>Tracheophyta</taxon>
        <taxon>Spermatophyta</taxon>
        <taxon>Magnoliopsida</taxon>
        <taxon>eudicotyledons</taxon>
        <taxon>Gunneridae</taxon>
        <taxon>Pentapetalae</taxon>
        <taxon>rosids</taxon>
        <taxon>malvids</taxon>
        <taxon>Malvales</taxon>
        <taxon>Malvaceae</taxon>
        <taxon>Malvoideae</taxon>
        <taxon>Gossypium</taxon>
    </lineage>
</organism>
<feature type="non-terminal residue" evidence="8">
    <location>
        <position position="1"/>
    </location>
</feature>